<dbReference type="Pfam" id="PF00128">
    <property type="entry name" value="Alpha-amylase"/>
    <property type="match status" value="1"/>
</dbReference>
<proteinExistence type="inferred from homology"/>
<dbReference type="SUPFAM" id="SSF51011">
    <property type="entry name" value="Glycosyl hydrolase domain"/>
    <property type="match status" value="1"/>
</dbReference>
<organism evidence="3 4">
    <name type="scientific">Ohessyouella blattaphilus</name>
    <dbReference type="NCBI Taxonomy" id="2949333"/>
    <lineage>
        <taxon>Bacteria</taxon>
        <taxon>Bacillati</taxon>
        <taxon>Bacillota</taxon>
        <taxon>Clostridia</taxon>
        <taxon>Lachnospirales</taxon>
        <taxon>Lachnospiraceae</taxon>
        <taxon>Ohessyouella</taxon>
    </lineage>
</organism>
<comment type="caution">
    <text evidence="3">The sequence shown here is derived from an EMBL/GenBank/DDBJ whole genome shotgun (WGS) entry which is preliminary data.</text>
</comment>
<evidence type="ECO:0000259" key="2">
    <source>
        <dbReference type="SMART" id="SM00642"/>
    </source>
</evidence>
<evidence type="ECO:0000256" key="1">
    <source>
        <dbReference type="ARBA" id="ARBA00008061"/>
    </source>
</evidence>
<dbReference type="RefSeq" id="WP_262068382.1">
    <property type="nucleotide sequence ID" value="NZ_JAMXOC010000003.1"/>
</dbReference>
<dbReference type="InterPro" id="IPR006047">
    <property type="entry name" value="GH13_cat_dom"/>
</dbReference>
<protein>
    <submittedName>
        <fullName evidence="3">Alpha-amylase family glycosyl hydrolase</fullName>
    </submittedName>
</protein>
<feature type="domain" description="Glycosyl hydrolase family 13 catalytic" evidence="2">
    <location>
        <begin position="134"/>
        <end position="445"/>
    </location>
</feature>
<dbReference type="InterPro" id="IPR014756">
    <property type="entry name" value="Ig_E-set"/>
</dbReference>
<reference evidence="3 4" key="1">
    <citation type="journal article" date="2022" name="Genome Biol. Evol.">
        <title>Host diet, physiology and behaviors set the stage for Lachnospiraceae cladogenesis.</title>
        <authorList>
            <person name="Vera-Ponce De Leon A."/>
            <person name="Schneider M."/>
            <person name="Jahnes B.C."/>
            <person name="Sadowski V."/>
            <person name="Camuy-Velez L.A."/>
            <person name="Duan J."/>
            <person name="Sabree Z.L."/>
        </authorList>
    </citation>
    <scope>NUCLEOTIDE SEQUENCE [LARGE SCALE GENOMIC DNA]</scope>
    <source>
        <strain evidence="3 4">PAL227</strain>
    </source>
</reference>
<dbReference type="Gene3D" id="2.60.40.10">
    <property type="entry name" value="Immunoglobulins"/>
    <property type="match status" value="1"/>
</dbReference>
<dbReference type="SMART" id="SM00642">
    <property type="entry name" value="Aamy"/>
    <property type="match status" value="1"/>
</dbReference>
<sequence>MKILAGKPLPIGTWKNGDILNFSVSVDKGADCRLLLYKQGEATPSKRIEMKNSVGSLWSVALEGVCSEFESYNYEVDGLILLDPRSLGLIGREEWKGQRDPLSGQVRSLLMTPEFDWEDDAPLHLPEDELIAYSLHVRGFTKGAAAGVRHKGTFIGIIEKLNYLMDLGINQLHLMPIYDFEENLRYTNYWGYGEGFFFAPKAAYASNGSGINEFKALVKACHKVGIEVVVEMPFQEKETPWLIVECLRYYAMEYHVDGFILNPALISIDELRADPVLTKTRILYHDLTFQNTMRRFLKGDEGMVGETARCITRSLRGSGTYNYIANHNGFTLQDLVSYDGKHNEANGENNTDGPDYNYSWNCGAEGPTRKKSVLALRTNQVKNALFLVFLSQGIPCLLAGDEFGNTMKGNNNVYCQDNEISWLDWRLEKKNRELVTFVKSLIAMRKKYKTLHAKEELLGMDVSSRGIPDVSYHGESAWQAPLEIASRILGIYYRGNEEASSECFVAYNMHWISHEFALPSTNQGKKWYRVASTKEGIFDKPELLKEQRKTLLPERTIEVFIRK</sequence>
<dbReference type="EMBL" id="JAMZFV010000003">
    <property type="protein sequence ID" value="MCP1109474.1"/>
    <property type="molecule type" value="Genomic_DNA"/>
</dbReference>
<evidence type="ECO:0000313" key="3">
    <source>
        <dbReference type="EMBL" id="MCP1109474.1"/>
    </source>
</evidence>
<keyword evidence="3" id="KW-0378">Hydrolase</keyword>
<gene>
    <name evidence="3" type="ORF">NK118_04325</name>
</gene>
<dbReference type="GO" id="GO:0016787">
    <property type="term" value="F:hydrolase activity"/>
    <property type="evidence" value="ECO:0007669"/>
    <property type="project" value="UniProtKB-KW"/>
</dbReference>
<dbReference type="PANTHER" id="PTHR43002">
    <property type="entry name" value="GLYCOGEN DEBRANCHING ENZYME"/>
    <property type="match status" value="1"/>
</dbReference>
<keyword evidence="4" id="KW-1185">Reference proteome</keyword>
<name>A0ABT1EG56_9FIRM</name>
<dbReference type="Gene3D" id="2.60.40.1180">
    <property type="entry name" value="Golgi alpha-mannosidase II"/>
    <property type="match status" value="1"/>
</dbReference>
<accession>A0ABT1EG56</accession>
<dbReference type="InterPro" id="IPR013783">
    <property type="entry name" value="Ig-like_fold"/>
</dbReference>
<evidence type="ECO:0000313" key="4">
    <source>
        <dbReference type="Proteomes" id="UP001523565"/>
    </source>
</evidence>
<dbReference type="Proteomes" id="UP001523565">
    <property type="component" value="Unassembled WGS sequence"/>
</dbReference>
<dbReference type="SUPFAM" id="SSF51445">
    <property type="entry name" value="(Trans)glycosidases"/>
    <property type="match status" value="1"/>
</dbReference>
<dbReference type="InterPro" id="IPR017853">
    <property type="entry name" value="GH"/>
</dbReference>
<comment type="similarity">
    <text evidence="1">Belongs to the glycosyl hydrolase 13 family.</text>
</comment>
<dbReference type="SUPFAM" id="SSF81296">
    <property type="entry name" value="E set domains"/>
    <property type="match status" value="1"/>
</dbReference>
<dbReference type="InterPro" id="IPR013780">
    <property type="entry name" value="Glyco_hydro_b"/>
</dbReference>
<dbReference type="Gene3D" id="3.20.20.80">
    <property type="entry name" value="Glycosidases"/>
    <property type="match status" value="2"/>
</dbReference>